<evidence type="ECO:0000313" key="8">
    <source>
        <dbReference type="EMBL" id="HIT37446.1"/>
    </source>
</evidence>
<keyword evidence="3 7" id="KW-0489">Methyltransferase</keyword>
<dbReference type="InterPro" id="IPR002052">
    <property type="entry name" value="DNA_methylase_N6_adenine_CS"/>
</dbReference>
<protein>
    <recommendedName>
        <fullName evidence="2 7">Site-specific DNA-methyltransferase (adenine-specific)</fullName>
        <ecNumber evidence="2 7">2.1.1.72</ecNumber>
    </recommendedName>
</protein>
<evidence type="ECO:0000256" key="4">
    <source>
        <dbReference type="ARBA" id="ARBA00022679"/>
    </source>
</evidence>
<dbReference type="InterPro" id="IPR023095">
    <property type="entry name" value="Ade_MeTrfase_dom_2"/>
</dbReference>
<dbReference type="PROSITE" id="PS00092">
    <property type="entry name" value="N6_MTASE"/>
    <property type="match status" value="2"/>
</dbReference>
<evidence type="ECO:0000256" key="5">
    <source>
        <dbReference type="ARBA" id="ARBA00022691"/>
    </source>
</evidence>
<dbReference type="PANTHER" id="PTHR30481">
    <property type="entry name" value="DNA ADENINE METHYLASE"/>
    <property type="match status" value="1"/>
</dbReference>
<reference evidence="8" key="2">
    <citation type="journal article" date="2021" name="PeerJ">
        <title>Extensive microbial diversity within the chicken gut microbiome revealed by metagenomics and culture.</title>
        <authorList>
            <person name="Gilroy R."/>
            <person name="Ravi A."/>
            <person name="Getino M."/>
            <person name="Pursley I."/>
            <person name="Horton D.L."/>
            <person name="Alikhan N.F."/>
            <person name="Baker D."/>
            <person name="Gharbi K."/>
            <person name="Hall N."/>
            <person name="Watson M."/>
            <person name="Adriaenssens E.M."/>
            <person name="Foster-Nyarko E."/>
            <person name="Jarju S."/>
            <person name="Secka A."/>
            <person name="Antonio M."/>
            <person name="Oren A."/>
            <person name="Chaudhuri R.R."/>
            <person name="La Ragione R."/>
            <person name="Hildebrand F."/>
            <person name="Pallen M.J."/>
        </authorList>
    </citation>
    <scope>NUCLEOTIDE SEQUENCE</scope>
    <source>
        <strain evidence="8">CHK195-26880</strain>
    </source>
</reference>
<reference evidence="8" key="1">
    <citation type="submission" date="2020-10" db="EMBL/GenBank/DDBJ databases">
        <authorList>
            <person name="Gilroy R."/>
        </authorList>
    </citation>
    <scope>NUCLEOTIDE SEQUENCE</scope>
    <source>
        <strain evidence="8">CHK195-26880</strain>
    </source>
</reference>
<keyword evidence="4 7" id="KW-0808">Transferase</keyword>
<dbReference type="GO" id="GO:0006298">
    <property type="term" value="P:mismatch repair"/>
    <property type="evidence" value="ECO:0007669"/>
    <property type="project" value="TreeGrafter"/>
</dbReference>
<dbReference type="PANTHER" id="PTHR30481:SF3">
    <property type="entry name" value="DNA ADENINE METHYLASE"/>
    <property type="match status" value="1"/>
</dbReference>
<dbReference type="Proteomes" id="UP000886833">
    <property type="component" value="Unassembled WGS sequence"/>
</dbReference>
<dbReference type="GO" id="GO:0032259">
    <property type="term" value="P:methylation"/>
    <property type="evidence" value="ECO:0007669"/>
    <property type="project" value="UniProtKB-KW"/>
</dbReference>
<dbReference type="Pfam" id="PF02086">
    <property type="entry name" value="MethyltransfD12"/>
    <property type="match status" value="2"/>
</dbReference>
<evidence type="ECO:0000256" key="7">
    <source>
        <dbReference type="RuleBase" id="RU361257"/>
    </source>
</evidence>
<dbReference type="AlphaFoldDB" id="A0A9D1GAW1"/>
<dbReference type="GO" id="GO:0009007">
    <property type="term" value="F:site-specific DNA-methyltransferase (adenine-specific) activity"/>
    <property type="evidence" value="ECO:0007669"/>
    <property type="project" value="UniProtKB-UniRule"/>
</dbReference>
<dbReference type="GO" id="GO:1904047">
    <property type="term" value="F:S-adenosyl-L-methionine binding"/>
    <property type="evidence" value="ECO:0007669"/>
    <property type="project" value="TreeGrafter"/>
</dbReference>
<dbReference type="InterPro" id="IPR012186">
    <property type="entry name" value="Ade-mod_methylase_MStsI"/>
</dbReference>
<name>A0A9D1GAW1_9FIRM</name>
<comment type="catalytic activity">
    <reaction evidence="6 7">
        <text>a 2'-deoxyadenosine in DNA + S-adenosyl-L-methionine = an N(6)-methyl-2'-deoxyadenosine in DNA + S-adenosyl-L-homocysteine + H(+)</text>
        <dbReference type="Rhea" id="RHEA:15197"/>
        <dbReference type="Rhea" id="RHEA-COMP:12418"/>
        <dbReference type="Rhea" id="RHEA-COMP:12419"/>
        <dbReference type="ChEBI" id="CHEBI:15378"/>
        <dbReference type="ChEBI" id="CHEBI:57856"/>
        <dbReference type="ChEBI" id="CHEBI:59789"/>
        <dbReference type="ChEBI" id="CHEBI:90615"/>
        <dbReference type="ChEBI" id="CHEBI:90616"/>
        <dbReference type="EC" id="2.1.1.72"/>
    </reaction>
</comment>
<proteinExistence type="inferred from homology"/>
<gene>
    <name evidence="8" type="ORF">IAB59_03075</name>
</gene>
<dbReference type="Gene3D" id="1.10.1020.10">
    <property type="entry name" value="Adenine-specific Methyltransferase, Domain 2"/>
    <property type="match status" value="1"/>
</dbReference>
<dbReference type="SUPFAM" id="SSF53335">
    <property type="entry name" value="S-adenosyl-L-methionine-dependent methyltransferases"/>
    <property type="match status" value="2"/>
</dbReference>
<keyword evidence="5 7" id="KW-0949">S-adenosyl-L-methionine</keyword>
<sequence>MRYIGNKAKLLEKLDKLIVRKNINKKGLIFCDLFAGTCTIGDFFKDRFEIIANDTLYFSYVISNGKLKYDKNFFKMLGFDPFEYFNNIDTTDYISGFCYNNFAPTVSGRQYFSDENAKMIDFIRNTIDVWFDEKKINEYEKYYLIGSLLESVSKVSNVAGVYSAYLKIWDPRAIKKMEFIPLESLPNAKYQNEVYIEDVNSLINKIHGDILYLDPPYTPTQYISQYHVLETIARNDKPEVHGVGAHRDNGDQISKWCKKGYVHEEFEKLIARAKFKHIIFSYSDAGIMSKEFIEKVLKRYAKEGTYEFKKIQFTKYKSTRAVKREIKNNTKNKEHYEWLFYIEKKDDINYISPLNYIGGKWEVLPLLKKYFPKEINTFYDLFGGGGTVAINATANKIVYNDINWVVRDLLEKITHDNFFSTYNYIEKAIKRYGLEKKNKETYIAFRDKYNSVEKASRNPLDLYLLICYGFEHQIRFNSKLEFNNPCGNSGYNQEMLEKLVSYSIRTKELNIVFKSMDYKEFEEEIEKGDFIYCDPPYLNSCGAYNDGKRGFKGWDEFQERELLDFLTRLDKKGVKFMLSNMTTRNSIENKALKDWIDKNKYRVIKNQKITLRNRQDRREIIIINY</sequence>
<evidence type="ECO:0000256" key="3">
    <source>
        <dbReference type="ARBA" id="ARBA00022603"/>
    </source>
</evidence>
<dbReference type="InterPro" id="IPR012327">
    <property type="entry name" value="MeTrfase_D12"/>
</dbReference>
<dbReference type="EMBL" id="DVKQ01000041">
    <property type="protein sequence ID" value="HIT37446.1"/>
    <property type="molecule type" value="Genomic_DNA"/>
</dbReference>
<dbReference type="InterPro" id="IPR029063">
    <property type="entry name" value="SAM-dependent_MTases_sf"/>
</dbReference>
<dbReference type="GO" id="GO:0009307">
    <property type="term" value="P:DNA restriction-modification system"/>
    <property type="evidence" value="ECO:0007669"/>
    <property type="project" value="InterPro"/>
</dbReference>
<comment type="similarity">
    <text evidence="1 7">Belongs to the N(4)/N(6)-methyltransferase family.</text>
</comment>
<organism evidence="8 9">
    <name type="scientific">Candidatus Onthousia faecipullorum</name>
    <dbReference type="NCBI Taxonomy" id="2840887"/>
    <lineage>
        <taxon>Bacteria</taxon>
        <taxon>Bacillati</taxon>
        <taxon>Bacillota</taxon>
        <taxon>Bacilli</taxon>
        <taxon>Candidatus Onthousia</taxon>
    </lineage>
</organism>
<comment type="caution">
    <text evidence="8">The sequence shown here is derived from an EMBL/GenBank/DDBJ whole genome shotgun (WGS) entry which is preliminary data.</text>
</comment>
<dbReference type="Gene3D" id="3.40.50.150">
    <property type="entry name" value="Vaccinia Virus protein VP39"/>
    <property type="match status" value="1"/>
</dbReference>
<evidence type="ECO:0000313" key="9">
    <source>
        <dbReference type="Proteomes" id="UP000886833"/>
    </source>
</evidence>
<dbReference type="GO" id="GO:0043565">
    <property type="term" value="F:sequence-specific DNA binding"/>
    <property type="evidence" value="ECO:0007669"/>
    <property type="project" value="TreeGrafter"/>
</dbReference>
<dbReference type="PIRSF" id="PIRSF036638">
    <property type="entry name" value="M_m6A_StsI"/>
    <property type="match status" value="1"/>
</dbReference>
<accession>A0A9D1GAW1</accession>
<dbReference type="PRINTS" id="PR00505">
    <property type="entry name" value="D12N6MTFRASE"/>
</dbReference>
<dbReference type="EC" id="2.1.1.72" evidence="2 7"/>
<evidence type="ECO:0000256" key="1">
    <source>
        <dbReference type="ARBA" id="ARBA00006594"/>
    </source>
</evidence>
<evidence type="ECO:0000256" key="2">
    <source>
        <dbReference type="ARBA" id="ARBA00011900"/>
    </source>
</evidence>
<evidence type="ECO:0000256" key="6">
    <source>
        <dbReference type="ARBA" id="ARBA00047942"/>
    </source>
</evidence>
<dbReference type="NCBIfam" id="TIGR00571">
    <property type="entry name" value="dam"/>
    <property type="match status" value="1"/>
</dbReference>